<dbReference type="InterPro" id="IPR051771">
    <property type="entry name" value="FAM167_domain"/>
</dbReference>
<comment type="caution">
    <text evidence="3">The sequence shown here is derived from an EMBL/GenBank/DDBJ whole genome shotgun (WGS) entry which is preliminary data.</text>
</comment>
<keyword evidence="4" id="KW-1185">Reference proteome</keyword>
<dbReference type="EMBL" id="RJVU01049301">
    <property type="protein sequence ID" value="ROL42839.1"/>
    <property type="molecule type" value="Genomic_DNA"/>
</dbReference>
<sequence>MSHAAKPLKSSESLAASQDDDLSSLKALTEKLKLETRKPSYLDWRAQLEAMLAQSHRVSDALAAPGDTEKQKTSGPLKWAKPSLGAGVIHEGRQPSVNRLGFGSIDRALEWLRKELAEMRLQDQQLARQLMHLRSDINNQRIVQTCNQHRKMLNDATFELEERDEMSDLCDVPMSPGLGLSSTLKVIGVTKMNINSRRFSLC</sequence>
<name>A0A3N0Y9A0_ANAGA</name>
<protein>
    <submittedName>
        <fullName evidence="3">Protein FAM167A</fullName>
    </submittedName>
</protein>
<dbReference type="AlphaFoldDB" id="A0A3N0Y9A0"/>
<accession>A0A3N0Y9A0</accession>
<comment type="similarity">
    <text evidence="1">Belongs to the FAM167 (SEC) family.</text>
</comment>
<evidence type="ECO:0000313" key="4">
    <source>
        <dbReference type="Proteomes" id="UP000281406"/>
    </source>
</evidence>
<organism evidence="3 4">
    <name type="scientific">Anabarilius grahami</name>
    <name type="common">Kanglang fish</name>
    <name type="synonym">Barilius grahami</name>
    <dbReference type="NCBI Taxonomy" id="495550"/>
    <lineage>
        <taxon>Eukaryota</taxon>
        <taxon>Metazoa</taxon>
        <taxon>Chordata</taxon>
        <taxon>Craniata</taxon>
        <taxon>Vertebrata</taxon>
        <taxon>Euteleostomi</taxon>
        <taxon>Actinopterygii</taxon>
        <taxon>Neopterygii</taxon>
        <taxon>Teleostei</taxon>
        <taxon>Ostariophysi</taxon>
        <taxon>Cypriniformes</taxon>
        <taxon>Xenocyprididae</taxon>
        <taxon>Xenocypridinae</taxon>
        <taxon>Xenocypridinae incertae sedis</taxon>
        <taxon>Anabarilius</taxon>
    </lineage>
</organism>
<evidence type="ECO:0000313" key="3">
    <source>
        <dbReference type="EMBL" id="ROL42839.1"/>
    </source>
</evidence>
<reference evidence="3 4" key="1">
    <citation type="submission" date="2018-10" db="EMBL/GenBank/DDBJ databases">
        <title>Genome assembly for a Yunnan-Guizhou Plateau 3E fish, Anabarilius grahami (Regan), and its evolutionary and genetic applications.</title>
        <authorList>
            <person name="Jiang W."/>
        </authorList>
    </citation>
    <scope>NUCLEOTIDE SEQUENCE [LARGE SCALE GENOMIC DNA]</scope>
    <source>
        <strain evidence="3">AG-KIZ</strain>
        <tissue evidence="3">Muscle</tissue>
    </source>
</reference>
<dbReference type="PANTHER" id="PTHR32289">
    <property type="entry name" value="PROTEIN FAM167A"/>
    <property type="match status" value="1"/>
</dbReference>
<dbReference type="InterPro" id="IPR024280">
    <property type="entry name" value="FAM167"/>
</dbReference>
<feature type="region of interest" description="Disordered" evidence="2">
    <location>
        <begin position="1"/>
        <end position="20"/>
    </location>
</feature>
<dbReference type="Proteomes" id="UP000281406">
    <property type="component" value="Unassembled WGS sequence"/>
</dbReference>
<evidence type="ECO:0000256" key="2">
    <source>
        <dbReference type="SAM" id="MobiDB-lite"/>
    </source>
</evidence>
<dbReference type="PANTHER" id="PTHR32289:SF3">
    <property type="entry name" value="PROTEIN FAM167A"/>
    <property type="match status" value="1"/>
</dbReference>
<gene>
    <name evidence="3" type="ORF">DPX16_8585</name>
</gene>
<proteinExistence type="inferred from homology"/>
<dbReference type="OrthoDB" id="5965452at2759"/>
<evidence type="ECO:0000256" key="1">
    <source>
        <dbReference type="ARBA" id="ARBA00005489"/>
    </source>
</evidence>
<dbReference type="Pfam" id="PF11652">
    <property type="entry name" value="FAM167"/>
    <property type="match status" value="1"/>
</dbReference>